<feature type="domain" description="Prenyltransferase alpha-alpha toroid" evidence="10">
    <location>
        <begin position="376"/>
        <end position="452"/>
    </location>
</feature>
<evidence type="ECO:0000256" key="6">
    <source>
        <dbReference type="ARBA" id="ARBA00022737"/>
    </source>
</evidence>
<dbReference type="InterPro" id="IPR001330">
    <property type="entry name" value="Prenyltrans"/>
</dbReference>
<geneLocation type="plasmid" evidence="11">
    <name>pColt5.8a</name>
</geneLocation>
<gene>
    <name evidence="11" type="ORF">pC5.8a_68</name>
</gene>
<keyword evidence="6" id="KW-0677">Repeat</keyword>
<dbReference type="CDD" id="cd00688">
    <property type="entry name" value="ISOPREN_C2_like"/>
    <property type="match status" value="2"/>
</dbReference>
<dbReference type="InterPro" id="IPR008930">
    <property type="entry name" value="Terpenoid_cyclase/PrenylTrfase"/>
</dbReference>
<evidence type="ECO:0000256" key="1">
    <source>
        <dbReference type="ARBA" id="ARBA00001947"/>
    </source>
</evidence>
<name>A0A7S4ZRP2_RHIRH</name>
<dbReference type="SUPFAM" id="SSF48239">
    <property type="entry name" value="Terpenoid cyclases/Protein prenyltransferases"/>
    <property type="match status" value="2"/>
</dbReference>
<organism evidence="11">
    <name type="scientific">Rhizobium rhizogenes</name>
    <name type="common">Agrobacterium rhizogenes</name>
    <dbReference type="NCBI Taxonomy" id="359"/>
    <lineage>
        <taxon>Bacteria</taxon>
        <taxon>Pseudomonadati</taxon>
        <taxon>Pseudomonadota</taxon>
        <taxon>Alphaproteobacteria</taxon>
        <taxon>Hyphomicrobiales</taxon>
        <taxon>Rhizobiaceae</taxon>
        <taxon>Rhizobium/Agrobacterium group</taxon>
        <taxon>Rhizobium</taxon>
    </lineage>
</organism>
<keyword evidence="5" id="KW-0479">Metal-binding</keyword>
<dbReference type="GO" id="GO:0046872">
    <property type="term" value="F:metal ion binding"/>
    <property type="evidence" value="ECO:0007669"/>
    <property type="project" value="UniProtKB-KW"/>
</dbReference>
<comment type="similarity">
    <text evidence="2">Belongs to the protein prenyltransferase subunit beta family.</text>
</comment>
<evidence type="ECO:0000256" key="2">
    <source>
        <dbReference type="ARBA" id="ARBA00010497"/>
    </source>
</evidence>
<accession>A0A7S4ZRP2</accession>
<keyword evidence="4 11" id="KW-0808">Transferase</keyword>
<dbReference type="InterPro" id="IPR045089">
    <property type="entry name" value="PGGT1B-like"/>
</dbReference>
<evidence type="ECO:0000259" key="10">
    <source>
        <dbReference type="Pfam" id="PF00432"/>
    </source>
</evidence>
<evidence type="ECO:0000256" key="7">
    <source>
        <dbReference type="ARBA" id="ARBA00022833"/>
    </source>
</evidence>
<protein>
    <recommendedName>
        <fullName evidence="8">Geranylgeranyl transferase type II subunit beta</fullName>
    </recommendedName>
    <alternativeName>
        <fullName evidence="9">Type II protein geranyl-geranyltransferase subunit beta</fullName>
    </alternativeName>
</protein>
<dbReference type="Gene3D" id="1.50.10.20">
    <property type="match status" value="3"/>
</dbReference>
<evidence type="ECO:0000256" key="4">
    <source>
        <dbReference type="ARBA" id="ARBA00022679"/>
    </source>
</evidence>
<evidence type="ECO:0000256" key="3">
    <source>
        <dbReference type="ARBA" id="ARBA00022602"/>
    </source>
</evidence>
<dbReference type="AlphaFoldDB" id="A0A7S4ZRP2"/>
<evidence type="ECO:0000256" key="8">
    <source>
        <dbReference type="ARBA" id="ARBA00030816"/>
    </source>
</evidence>
<dbReference type="EMBL" id="MK318971">
    <property type="protein sequence ID" value="QCL09560.1"/>
    <property type="molecule type" value="Genomic_DNA"/>
</dbReference>
<keyword evidence="11" id="KW-0614">Plasmid</keyword>
<evidence type="ECO:0000256" key="9">
    <source>
        <dbReference type="ARBA" id="ARBA00032766"/>
    </source>
</evidence>
<reference evidence="11" key="1">
    <citation type="submission" date="2018-12" db="EMBL/GenBank/DDBJ databases">
        <title>Three Rhizobium rhizogenes strains isolated from the same crown gall tumor carry diverse plasmids.</title>
        <authorList>
            <person name="Pulawska J."/>
            <person name="Kuzmanovic N."/>
        </authorList>
    </citation>
    <scope>NUCLEOTIDE SEQUENCE</scope>
    <source>
        <strain evidence="11">Colt5.8</strain>
        <plasmid evidence="11">pColt5.8a</plasmid>
    </source>
</reference>
<keyword evidence="7" id="KW-0862">Zinc</keyword>
<comment type="cofactor">
    <cofactor evidence="1">
        <name>Zn(2+)</name>
        <dbReference type="ChEBI" id="CHEBI:29105"/>
    </cofactor>
</comment>
<evidence type="ECO:0000256" key="5">
    <source>
        <dbReference type="ARBA" id="ARBA00022723"/>
    </source>
</evidence>
<evidence type="ECO:0000313" key="11">
    <source>
        <dbReference type="EMBL" id="QCL09560.1"/>
    </source>
</evidence>
<keyword evidence="3" id="KW-0637">Prenyltransferase</keyword>
<sequence>MSGVASNIVTVQPSFKFLRTADGGAGTFGSDLWATYAATRTLRWIDRLPDLQKRVHIAGFLQSCQNSDGSFSWQRGLASDIWATFYCSQTLADIGHSVNASQSFVEWISSLQDKDGGFAMMPGQTADVWATYYATRVFREILKLPVPNRHRLAEWLSGLQRGDGGLAWNITTAETDTRAAYYAIHAKHAAGLDHDVKWDDQRLRGWLQSLQAPSGGFRFSPEYAPCLWATFRATKALSIQNWQPSEPEACEKWIVQRQRTEGFARWEDYEVSDVWANFSAVGALQALNVTINEGQKDRTQRAIESFSVDGAGYTYRQPSAAGDALTTASALYSAVDNAETDSVEQLSIWLQKAHMPWEDGVMYMPGRGAEIRCSLWAAAALDYAGRPLFDTGRLSNWISRLQNPDGGFGYWQGRGSDLVSTSAAISALESLGQHFAEHVDVARLTSFVLNCIRGGLGSNVPNGPITTSSTAQASRLLVKVGDRDGGLSLLEHLPQRMRLSGYVEQLGGPPTLYATYQTVLALQANDLEIPAQISRFLDRLITREGYIGWTPLGASRQDPLILPLHGLLSRKLGEPLFRLPELVL</sequence>
<dbReference type="GO" id="GO:0008318">
    <property type="term" value="F:protein prenyltransferase activity"/>
    <property type="evidence" value="ECO:0007669"/>
    <property type="project" value="InterPro"/>
</dbReference>
<dbReference type="PANTHER" id="PTHR11774:SF11">
    <property type="entry name" value="GERANYLGERANYL TRANSFERASE TYPE-2 SUBUNIT BETA"/>
    <property type="match status" value="1"/>
</dbReference>
<feature type="domain" description="Prenyltransferase alpha-alpha toroid" evidence="10">
    <location>
        <begin position="78"/>
        <end position="263"/>
    </location>
</feature>
<proteinExistence type="inferred from homology"/>
<dbReference type="Pfam" id="PF00432">
    <property type="entry name" value="Prenyltrans"/>
    <property type="match status" value="2"/>
</dbReference>
<dbReference type="PANTHER" id="PTHR11774">
    <property type="entry name" value="GERANYLGERANYL TRANSFERASE TYPE BETA SUBUNIT"/>
    <property type="match status" value="1"/>
</dbReference>